<evidence type="ECO:0000259" key="8">
    <source>
        <dbReference type="Pfam" id="PF01494"/>
    </source>
</evidence>
<dbReference type="GO" id="GO:0071949">
    <property type="term" value="F:FAD binding"/>
    <property type="evidence" value="ECO:0007669"/>
    <property type="project" value="InterPro"/>
</dbReference>
<dbReference type="NCBIfam" id="TIGR01988">
    <property type="entry name" value="Ubi-OHases"/>
    <property type="match status" value="1"/>
</dbReference>
<dbReference type="OrthoDB" id="9796623at2"/>
<keyword evidence="7" id="KW-0503">Monooxygenase</keyword>
<dbReference type="Pfam" id="PF01494">
    <property type="entry name" value="FAD_binding_3"/>
    <property type="match status" value="1"/>
</dbReference>
<proteinExistence type="inferred from homology"/>
<evidence type="ECO:0000256" key="5">
    <source>
        <dbReference type="ARBA" id="ARBA00022827"/>
    </source>
</evidence>
<sequence length="400" mass="43070">MTSTRTDPIVIAGAGHVGLIAAIAIGQTFENVISLGTIPEGNDKRTTALMMPAIKFLRQIGLWESIEPHAAPITTMRILDGTTRLIRSPAVTFEASEIDEPAFGYNIPNVTLTEVLSDALKGSPVKHVAASASHYHPTESAIAVEAGNGAVYTANIVIAADGRSSLAREAAGISARTWSYNQTAIVLSFSHTRDHHDISTEFHTEHGPFTQVPLAGKRSSLVWVTTPAHAVELLELTRDQLAMRVEDRMQSMLGAVTIDVDPQSWPLSGLVPTSFARNRVFLAGESAHVFPPIGAQGLNLGVRDVETLLETLPNDGTDLGISSVMSSYNRKRSPDIIARTGAVDALNRSLLSDFLPVQMVRSGGLELLRAFSPLRGFVMREGLRPGSGFRFSRKDALPNH</sequence>
<protein>
    <submittedName>
        <fullName evidence="9">2-octaprenyl-6-methoxyphenyl hydroxylase</fullName>
    </submittedName>
</protein>
<dbReference type="NCBIfam" id="NF005691">
    <property type="entry name" value="PRK07494.1"/>
    <property type="match status" value="1"/>
</dbReference>
<dbReference type="InterPro" id="IPR010971">
    <property type="entry name" value="UbiH/COQ6"/>
</dbReference>
<dbReference type="GO" id="GO:0016705">
    <property type="term" value="F:oxidoreductase activity, acting on paired donors, with incorporation or reduction of molecular oxygen"/>
    <property type="evidence" value="ECO:0007669"/>
    <property type="project" value="InterPro"/>
</dbReference>
<evidence type="ECO:0000256" key="7">
    <source>
        <dbReference type="ARBA" id="ARBA00023033"/>
    </source>
</evidence>
<dbReference type="AlphaFoldDB" id="A0A2P7BJA1"/>
<dbReference type="InterPro" id="IPR051205">
    <property type="entry name" value="UbiH/COQ6_monooxygenase"/>
</dbReference>
<dbReference type="PRINTS" id="PR00420">
    <property type="entry name" value="RNGMNOXGNASE"/>
</dbReference>
<dbReference type="RefSeq" id="WP_106663360.1">
    <property type="nucleotide sequence ID" value="NZ_PGGM01000002.1"/>
</dbReference>
<evidence type="ECO:0000256" key="3">
    <source>
        <dbReference type="ARBA" id="ARBA00005349"/>
    </source>
</evidence>
<evidence type="ECO:0000313" key="9">
    <source>
        <dbReference type="EMBL" id="PSH66522.1"/>
    </source>
</evidence>
<dbReference type="UniPathway" id="UPA00232"/>
<comment type="caution">
    <text evidence="9">The sequence shown here is derived from an EMBL/GenBank/DDBJ whole genome shotgun (WGS) entry which is preliminary data.</text>
</comment>
<dbReference type="GO" id="GO:0004497">
    <property type="term" value="F:monooxygenase activity"/>
    <property type="evidence" value="ECO:0007669"/>
    <property type="project" value="UniProtKB-KW"/>
</dbReference>
<gene>
    <name evidence="9" type="ORF">CU103_07675</name>
</gene>
<evidence type="ECO:0000256" key="2">
    <source>
        <dbReference type="ARBA" id="ARBA00004749"/>
    </source>
</evidence>
<keyword evidence="4" id="KW-0285">Flavoprotein</keyword>
<comment type="cofactor">
    <cofactor evidence="1">
        <name>FAD</name>
        <dbReference type="ChEBI" id="CHEBI:57692"/>
    </cofactor>
</comment>
<dbReference type="PANTHER" id="PTHR43876:SF7">
    <property type="entry name" value="UBIQUINONE BIOSYNTHESIS MONOOXYGENASE COQ6, MITOCHONDRIAL"/>
    <property type="match status" value="1"/>
</dbReference>
<evidence type="ECO:0000256" key="4">
    <source>
        <dbReference type="ARBA" id="ARBA00022630"/>
    </source>
</evidence>
<dbReference type="PANTHER" id="PTHR43876">
    <property type="entry name" value="UBIQUINONE BIOSYNTHESIS MONOOXYGENASE COQ6, MITOCHONDRIAL"/>
    <property type="match status" value="1"/>
</dbReference>
<dbReference type="InterPro" id="IPR002938">
    <property type="entry name" value="FAD-bd"/>
</dbReference>
<accession>A0A2P7BJA1</accession>
<dbReference type="EMBL" id="PGGM01000002">
    <property type="protein sequence ID" value="PSH66522.1"/>
    <property type="molecule type" value="Genomic_DNA"/>
</dbReference>
<evidence type="ECO:0000313" key="10">
    <source>
        <dbReference type="Proteomes" id="UP000241764"/>
    </source>
</evidence>
<feature type="domain" description="FAD-binding" evidence="8">
    <location>
        <begin position="9"/>
        <end position="334"/>
    </location>
</feature>
<dbReference type="Proteomes" id="UP000241764">
    <property type="component" value="Unassembled WGS sequence"/>
</dbReference>
<organism evidence="9 10">
    <name type="scientific">Phyllobacterium sophorae</name>
    <dbReference type="NCBI Taxonomy" id="1520277"/>
    <lineage>
        <taxon>Bacteria</taxon>
        <taxon>Pseudomonadati</taxon>
        <taxon>Pseudomonadota</taxon>
        <taxon>Alphaproteobacteria</taxon>
        <taxon>Hyphomicrobiales</taxon>
        <taxon>Phyllobacteriaceae</taxon>
        <taxon>Phyllobacterium</taxon>
    </lineage>
</organism>
<dbReference type="InterPro" id="IPR036188">
    <property type="entry name" value="FAD/NAD-bd_sf"/>
</dbReference>
<keyword evidence="10" id="KW-1185">Reference proteome</keyword>
<reference evidence="10" key="1">
    <citation type="submission" date="2017-11" db="EMBL/GenBank/DDBJ databases">
        <authorList>
            <person name="Kuznetsova I."/>
            <person name="Sazanova A."/>
            <person name="Chirak E."/>
            <person name="Safronova V."/>
            <person name="Willems A."/>
        </authorList>
    </citation>
    <scope>NUCLEOTIDE SEQUENCE [LARGE SCALE GENOMIC DNA]</scope>
    <source>
        <strain evidence="10">CCBAU 03422</strain>
    </source>
</reference>
<keyword evidence="6" id="KW-0560">Oxidoreductase</keyword>
<dbReference type="SUPFAM" id="SSF51905">
    <property type="entry name" value="FAD/NAD(P)-binding domain"/>
    <property type="match status" value="1"/>
</dbReference>
<dbReference type="GO" id="GO:0006744">
    <property type="term" value="P:ubiquinone biosynthetic process"/>
    <property type="evidence" value="ECO:0007669"/>
    <property type="project" value="UniProtKB-UniPathway"/>
</dbReference>
<evidence type="ECO:0000256" key="6">
    <source>
        <dbReference type="ARBA" id="ARBA00023002"/>
    </source>
</evidence>
<dbReference type="Gene3D" id="3.50.50.60">
    <property type="entry name" value="FAD/NAD(P)-binding domain"/>
    <property type="match status" value="2"/>
</dbReference>
<name>A0A2P7BJA1_9HYPH</name>
<evidence type="ECO:0000256" key="1">
    <source>
        <dbReference type="ARBA" id="ARBA00001974"/>
    </source>
</evidence>
<comment type="similarity">
    <text evidence="3">Belongs to the UbiH/COQ6 family.</text>
</comment>
<keyword evidence="5" id="KW-0274">FAD</keyword>
<comment type="pathway">
    <text evidence="2">Cofactor biosynthesis; ubiquinone biosynthesis.</text>
</comment>